<dbReference type="AlphaFoldDB" id="A0A385STN2"/>
<gene>
    <name evidence="1" type="ORF">D4L85_23320</name>
</gene>
<sequence>MSVRGLSDLLFNGHVNGIQVGARIEPHKSDKDIILWQVQEGDIPAVYDFSFEGLKYEIASLQGTVVGITVKLDFYPDGYFRIQSEKSERTIDFGVKTNFIDFIEFLNELGVNWRVDEDDTGEKAIGVLLDSKTKVMYSFEKDFFGFYRVINFNLDLYQELRKEIL</sequence>
<keyword evidence="2" id="KW-1185">Reference proteome</keyword>
<dbReference type="Proteomes" id="UP000266183">
    <property type="component" value="Chromosome"/>
</dbReference>
<name>A0A385STN2_9BACT</name>
<evidence type="ECO:0000313" key="2">
    <source>
        <dbReference type="Proteomes" id="UP000266183"/>
    </source>
</evidence>
<evidence type="ECO:0000313" key="1">
    <source>
        <dbReference type="EMBL" id="AYB33335.1"/>
    </source>
</evidence>
<dbReference type="RefSeq" id="WP_119756572.1">
    <property type="nucleotide sequence ID" value="NZ_CP032382.1"/>
</dbReference>
<accession>A0A385STN2</accession>
<proteinExistence type="predicted"/>
<organism evidence="1 2">
    <name type="scientific">Chryseolinea soli</name>
    <dbReference type="NCBI Taxonomy" id="2321403"/>
    <lineage>
        <taxon>Bacteria</taxon>
        <taxon>Pseudomonadati</taxon>
        <taxon>Bacteroidota</taxon>
        <taxon>Cytophagia</taxon>
        <taxon>Cytophagales</taxon>
        <taxon>Fulvivirgaceae</taxon>
        <taxon>Chryseolinea</taxon>
    </lineage>
</organism>
<dbReference type="EMBL" id="CP032382">
    <property type="protein sequence ID" value="AYB33335.1"/>
    <property type="molecule type" value="Genomic_DNA"/>
</dbReference>
<protein>
    <submittedName>
        <fullName evidence="1">Uncharacterized protein</fullName>
    </submittedName>
</protein>
<dbReference type="KEGG" id="chk:D4L85_23320"/>
<dbReference type="OrthoDB" id="9887259at2"/>
<reference evidence="2" key="1">
    <citation type="submission" date="2018-09" db="EMBL/GenBank/DDBJ databases">
        <title>Chryseolinea sp. KIS68-18 isolated from soil.</title>
        <authorList>
            <person name="Weon H.-Y."/>
            <person name="Kwon S.-W."/>
            <person name="Lee S.A."/>
        </authorList>
    </citation>
    <scope>NUCLEOTIDE SEQUENCE [LARGE SCALE GENOMIC DNA]</scope>
    <source>
        <strain evidence="2">KIS68-18</strain>
    </source>
</reference>